<dbReference type="Pfam" id="PF03190">
    <property type="entry name" value="Thioredox_DsbH"/>
    <property type="match status" value="1"/>
</dbReference>
<reference evidence="4 5" key="1">
    <citation type="submission" date="2018-05" db="EMBL/GenBank/DDBJ databases">
        <title>Complete genome sequence of Arcticibacterium luteifluviistationis SM1504T, a cytophagaceae bacterium isolated from Arctic surface seawater.</title>
        <authorList>
            <person name="Li Y."/>
            <person name="Qin Q.-L."/>
        </authorList>
    </citation>
    <scope>NUCLEOTIDE SEQUENCE [LARGE SCALE GENOMIC DNA]</scope>
    <source>
        <strain evidence="4 5">SM1504</strain>
    </source>
</reference>
<dbReference type="CDD" id="cd02955">
    <property type="entry name" value="SSP411"/>
    <property type="match status" value="1"/>
</dbReference>
<dbReference type="InterPro" id="IPR036249">
    <property type="entry name" value="Thioredoxin-like_sf"/>
</dbReference>
<dbReference type="InterPro" id="IPR004879">
    <property type="entry name" value="Ssp411-like_TRX"/>
</dbReference>
<feature type="signal peptide" evidence="2">
    <location>
        <begin position="1"/>
        <end position="19"/>
    </location>
</feature>
<dbReference type="PANTHER" id="PTHR42899:SF1">
    <property type="entry name" value="SPERMATOGENESIS-ASSOCIATED PROTEIN 20"/>
    <property type="match status" value="1"/>
</dbReference>
<dbReference type="EMBL" id="CP029480">
    <property type="protein sequence ID" value="AWW00113.1"/>
    <property type="molecule type" value="Genomic_DNA"/>
</dbReference>
<dbReference type="PROSITE" id="PS51257">
    <property type="entry name" value="PROKAR_LIPOPROTEIN"/>
    <property type="match status" value="1"/>
</dbReference>
<dbReference type="Pfam" id="PF07470">
    <property type="entry name" value="Glyco_hydro_88"/>
    <property type="match status" value="1"/>
</dbReference>
<dbReference type="GO" id="GO:0016787">
    <property type="term" value="F:hydrolase activity"/>
    <property type="evidence" value="ECO:0007669"/>
    <property type="project" value="UniProtKB-KW"/>
</dbReference>
<name>A0A2Z4GFF0_9BACT</name>
<evidence type="ECO:0000256" key="2">
    <source>
        <dbReference type="SAM" id="SignalP"/>
    </source>
</evidence>
<dbReference type="Gene3D" id="1.50.10.10">
    <property type="match status" value="1"/>
</dbReference>
<dbReference type="InterPro" id="IPR012341">
    <property type="entry name" value="6hp_glycosidase-like_sf"/>
</dbReference>
<evidence type="ECO:0000256" key="1">
    <source>
        <dbReference type="ARBA" id="ARBA00022801"/>
    </source>
</evidence>
<dbReference type="GO" id="GO:0005975">
    <property type="term" value="P:carbohydrate metabolic process"/>
    <property type="evidence" value="ECO:0007669"/>
    <property type="project" value="InterPro"/>
</dbReference>
<feature type="chain" id="PRO_5016318108" evidence="2">
    <location>
        <begin position="20"/>
        <end position="695"/>
    </location>
</feature>
<sequence length="695" mass="79231">MKRVLVTICLLSLFSCAKSQESNSPNMHTNALINETSPYLLQHAHNPVNWYPWGEEALDKAKKENKLILVSIGYAACHWCHVMEHESFEDSTVAKFMNDNFVAIKVDREERPDIDQVYMNAVQLITGRGGWPLNCIALPDGRPLYGGTYFQKEQWLEMLSGVLNFSKENPEKTEEQANALTEGIQRAEFEISSQKPDVFNIKDLDTIFKTWKGSIDYKEGGGNRAPKFPLPIGYQYLLQYDYLSNSPDALKAVDLTLFKMAHGGIYDQIGGGFARYSTDDEWKVPHFEKMLYDNSQLVSLYASAYQQSKNPLYKEVVIETLDFIERELTHESGGFYSSLDADSEGEEGKFYVWTKTEFDKILSDDAKLLAEYFEVTEKGNWEHGNNILLKTEHPEKLAATFQISMDALNKKVSKAKVDLLAARSKRIRPGLDDKILTSWNALMLKGYVDAYRVTDTKAYLQKALKNADFLLTSMKRKDGGLNRNFKNGKSSINAFLDDYAFSISAFVSLYQVTFDEKWLKEAADLMLYANKHFSDEETGMYFYTSDLDAALVARKMEIADNVIPSSNSEMAKNLYTLGQYLYDDAYIQRAKNMLGNIDTDALKNGPYYANWNILRTYFSKEPYEVAIVGKDSEEFRKEMDAHYLPNVFISGGKNEGNLELLKDKLVKGKTTIYVCQNKVCQYPVNTVKEALELIK</sequence>
<dbReference type="RefSeq" id="WP_111373480.1">
    <property type="nucleotide sequence ID" value="NZ_CP029480.1"/>
</dbReference>
<organism evidence="4 5">
    <name type="scientific">Arcticibacterium luteifluviistationis</name>
    <dbReference type="NCBI Taxonomy" id="1784714"/>
    <lineage>
        <taxon>Bacteria</taxon>
        <taxon>Pseudomonadati</taxon>
        <taxon>Bacteroidota</taxon>
        <taxon>Cytophagia</taxon>
        <taxon>Cytophagales</taxon>
        <taxon>Leadbetterellaceae</taxon>
        <taxon>Arcticibacterium</taxon>
    </lineage>
</organism>
<accession>A0A2Z4GFF0</accession>
<evidence type="ECO:0000259" key="3">
    <source>
        <dbReference type="Pfam" id="PF03190"/>
    </source>
</evidence>
<evidence type="ECO:0000313" key="4">
    <source>
        <dbReference type="EMBL" id="AWW00113.1"/>
    </source>
</evidence>
<dbReference type="SUPFAM" id="SSF52833">
    <property type="entry name" value="Thioredoxin-like"/>
    <property type="match status" value="1"/>
</dbReference>
<dbReference type="InterPro" id="IPR008928">
    <property type="entry name" value="6-hairpin_glycosidase_sf"/>
</dbReference>
<dbReference type="PIRSF" id="PIRSF006402">
    <property type="entry name" value="UCP006402_thioredoxin"/>
    <property type="match status" value="1"/>
</dbReference>
<keyword evidence="1" id="KW-0378">Hydrolase</keyword>
<proteinExistence type="predicted"/>
<dbReference type="Proteomes" id="UP000249873">
    <property type="component" value="Chromosome"/>
</dbReference>
<protein>
    <submittedName>
        <fullName evidence="4">Thioredoxin domain-containing protein</fullName>
    </submittedName>
</protein>
<evidence type="ECO:0000313" key="5">
    <source>
        <dbReference type="Proteomes" id="UP000249873"/>
    </source>
</evidence>
<feature type="domain" description="Spermatogenesis-associated protein 20-like TRX" evidence="3">
    <location>
        <begin position="29"/>
        <end position="183"/>
    </location>
</feature>
<dbReference type="OrthoDB" id="9762614at2"/>
<gene>
    <name evidence="4" type="ORF">DJ013_18845</name>
</gene>
<dbReference type="PANTHER" id="PTHR42899">
    <property type="entry name" value="SPERMATOGENESIS-ASSOCIATED PROTEIN 20"/>
    <property type="match status" value="1"/>
</dbReference>
<dbReference type="Gene3D" id="1.50.10.20">
    <property type="match status" value="1"/>
</dbReference>
<dbReference type="AlphaFoldDB" id="A0A2Z4GFF0"/>
<dbReference type="Gene3D" id="3.40.30.10">
    <property type="entry name" value="Glutaredoxin"/>
    <property type="match status" value="1"/>
</dbReference>
<keyword evidence="5" id="KW-1185">Reference proteome</keyword>
<keyword evidence="2" id="KW-0732">Signal</keyword>
<dbReference type="KEGG" id="als:DJ013_18845"/>
<dbReference type="SUPFAM" id="SSF48208">
    <property type="entry name" value="Six-hairpin glycosidases"/>
    <property type="match status" value="1"/>
</dbReference>
<dbReference type="InterPro" id="IPR010905">
    <property type="entry name" value="Glyco_hydro_88"/>
</dbReference>
<dbReference type="InterPro" id="IPR024705">
    <property type="entry name" value="Ssp411"/>
</dbReference>